<evidence type="ECO:0000313" key="2">
    <source>
        <dbReference type="Proteomes" id="UP000560081"/>
    </source>
</evidence>
<dbReference type="EMBL" id="JACHMC010000001">
    <property type="protein sequence ID" value="MBB4882949.1"/>
    <property type="molecule type" value="Genomic_DNA"/>
</dbReference>
<dbReference type="Proteomes" id="UP000560081">
    <property type="component" value="Unassembled WGS sequence"/>
</dbReference>
<dbReference type="AlphaFoldDB" id="A0A4Y8X4T6"/>
<organism evidence="1 2">
    <name type="scientific">Micrococcus flavus</name>
    <dbReference type="NCBI Taxonomy" id="384602"/>
    <lineage>
        <taxon>Bacteria</taxon>
        <taxon>Bacillati</taxon>
        <taxon>Actinomycetota</taxon>
        <taxon>Actinomycetes</taxon>
        <taxon>Micrococcales</taxon>
        <taxon>Micrococcaceae</taxon>
        <taxon>Micrococcus</taxon>
    </lineage>
</organism>
<keyword evidence="1" id="KW-0808">Transferase</keyword>
<comment type="caution">
    <text evidence="1">The sequence shown here is derived from an EMBL/GenBank/DDBJ whole genome shotgun (WGS) entry which is preliminary data.</text>
</comment>
<reference evidence="1 2" key="1">
    <citation type="submission" date="2020-08" db="EMBL/GenBank/DDBJ databases">
        <title>Sequencing the genomes of 1000 actinobacteria strains.</title>
        <authorList>
            <person name="Klenk H.-P."/>
        </authorList>
    </citation>
    <scope>NUCLEOTIDE SEQUENCE [LARGE SCALE GENOMIC DNA]</scope>
    <source>
        <strain evidence="1 2">DSM 19079</strain>
    </source>
</reference>
<dbReference type="GO" id="GO:0016740">
    <property type="term" value="F:transferase activity"/>
    <property type="evidence" value="ECO:0007669"/>
    <property type="project" value="UniProtKB-KW"/>
</dbReference>
<name>A0A4Y8X4T6_9MICC</name>
<proteinExistence type="predicted"/>
<dbReference type="RefSeq" id="WP_135028074.1">
    <property type="nucleotide sequence ID" value="NZ_BMLA01000001.1"/>
</dbReference>
<dbReference type="SUPFAM" id="SSF53756">
    <property type="entry name" value="UDP-Glycosyltransferase/glycogen phosphorylase"/>
    <property type="match status" value="1"/>
</dbReference>
<sequence length="721" mass="76987">MRALLMTTGAGPAEGRLLQDAELHGHEVDVLDVGGHRWLRRTPGLPSAPIYSWTGAPALHAAGNQIARSLRRVMAAGRYDIVLASGLGACAFASRFVEEEFVPLLWRGDLDFTAAREHATADVLRVASSVDRLFLEDEWEFDKALSKGSRAAHLLHPRPAPVALAGDGEDITPLLETPAPAPQVLLLHPERHDLDRLAAQERALRAAVTDLPSAGIDSASASSLLRARDLLADRDLRHVARTRLRGASHVVLVGSSRDHAAVADLLVDAGHADRLVIEDVLGMHDWLRLHPHVRSGRGLRLAAELRACLAGEPATGPAPHPALVREPASDLLGAYAAAMQRPVEPLHEDLAALRHDGPLEVFFATTPLEDRTDGARPLRVRAMAEAMDASAPAVRISSVPAVFARRAALVRRALDAGRPAGLLYGENSTSPIADPTVAEGLADLLGRVRAAGGRSMWFVRDLHWLDDLEGYLDDDAQREQVRSAGLRELELMAGAADALAAPSTESGMLFDDLIRRHGRGGHAWVAVPPGVEPRAVVDAADAFPAEDGVTLLYAGGVSSVYGLDLYLEAAAGLEADVRLDFVVRVGERAHLEELLERHGLADRSGVRITTVPLEWHVPLTRSVVGSVLLGSGYAALAFPFKTMSLVERSHPILCFSDMAIADLVQGEGLGTAVERDVASVRAGLQRLVAEGAPGMAAAQRAHSWGMRMAAVRAAVGLEKSD</sequence>
<dbReference type="OrthoDB" id="4961579at2"/>
<protein>
    <submittedName>
        <fullName evidence="1">Glycosyltransferase involved in cell wall biosynthesis</fullName>
    </submittedName>
</protein>
<evidence type="ECO:0000313" key="1">
    <source>
        <dbReference type="EMBL" id="MBB4882949.1"/>
    </source>
</evidence>
<gene>
    <name evidence="1" type="ORF">BJ976_001300</name>
</gene>
<accession>A0A4Y8X4T6</accession>
<keyword evidence="2" id="KW-1185">Reference proteome</keyword>